<sequence>MDYGKSYVLRKKTWKELNHSLRMYGENEPPEMQIENMWKVVNFKTGEKLCKPERDLSEFERGDILYPTMHSPEVQAKWERNELEWKEETKKYEKIKRVAHVRFMLENPDLGLVQDLAKTEYGKGVLAESGGAIQLQNRTKEPVSTSGRAGRKNLNLRDKRDSNIALLSSDGGIDNLEGADYYWTMHPNSGACEQCQNMAGVVFRHEPDPVHPNCKCEVREHAVVPKGKKPKDKSEEKPKDKDGYPHKDRADRIKKALKPRLENWADVHRTTPGVNDIILWGIDKALK</sequence>
<keyword evidence="3" id="KW-1185">Reference proteome</keyword>
<reference evidence="2 3" key="1">
    <citation type="submission" date="2009-06" db="EMBL/GenBank/DDBJ databases">
        <title>Complete sequence of Desulfovibrio salexigens DSM 2638.</title>
        <authorList>
            <consortium name="US DOE Joint Genome Institute"/>
            <person name="Lucas S."/>
            <person name="Copeland A."/>
            <person name="Lapidus A."/>
            <person name="Glavina del Rio T."/>
            <person name="Tice H."/>
            <person name="Bruce D."/>
            <person name="Goodwin L."/>
            <person name="Pitluck S."/>
            <person name="Munk A.C."/>
            <person name="Brettin T."/>
            <person name="Detter J.C."/>
            <person name="Han C."/>
            <person name="Tapia R."/>
            <person name="Larimer F."/>
            <person name="Land M."/>
            <person name="Hauser L."/>
            <person name="Kyrpides N."/>
            <person name="Anderson I."/>
            <person name="Wall J.D."/>
            <person name="Arkin A.P."/>
            <person name="Dehal P."/>
            <person name="Chivian D."/>
            <person name="Giles B."/>
            <person name="Hazen T.C."/>
        </authorList>
    </citation>
    <scope>NUCLEOTIDE SEQUENCE [LARGE SCALE GENOMIC DNA]</scope>
    <source>
        <strain evidence="3">ATCC 14822 / DSM 2638 / NCIMB 8403 / VKM B-1763</strain>
    </source>
</reference>
<evidence type="ECO:0000256" key="1">
    <source>
        <dbReference type="SAM" id="MobiDB-lite"/>
    </source>
</evidence>
<gene>
    <name evidence="2" type="ordered locus">Desal_1027</name>
</gene>
<dbReference type="KEGG" id="dsa:Desal_1027"/>
<organism evidence="2 3">
    <name type="scientific">Maridesulfovibrio salexigens (strain ATCC 14822 / DSM 2638 / NCIMB 8403 / VKM B-1763)</name>
    <name type="common">Desulfovibrio salexigens</name>
    <dbReference type="NCBI Taxonomy" id="526222"/>
    <lineage>
        <taxon>Bacteria</taxon>
        <taxon>Pseudomonadati</taxon>
        <taxon>Thermodesulfobacteriota</taxon>
        <taxon>Desulfovibrionia</taxon>
        <taxon>Desulfovibrionales</taxon>
        <taxon>Desulfovibrionaceae</taxon>
        <taxon>Maridesulfovibrio</taxon>
    </lineage>
</organism>
<protein>
    <submittedName>
        <fullName evidence="2">Uncharacterized protein</fullName>
    </submittedName>
</protein>
<feature type="compositionally biased region" description="Basic and acidic residues" evidence="1">
    <location>
        <begin position="232"/>
        <end position="254"/>
    </location>
</feature>
<dbReference type="Proteomes" id="UP000002601">
    <property type="component" value="Chromosome"/>
</dbReference>
<dbReference type="OrthoDB" id="5458729at2"/>
<dbReference type="eggNOG" id="ENOG5032ECS">
    <property type="taxonomic scope" value="Bacteria"/>
</dbReference>
<dbReference type="RefSeq" id="WP_015850911.1">
    <property type="nucleotide sequence ID" value="NC_012881.1"/>
</dbReference>
<evidence type="ECO:0000313" key="3">
    <source>
        <dbReference type="Proteomes" id="UP000002601"/>
    </source>
</evidence>
<dbReference type="EMBL" id="CP001649">
    <property type="protein sequence ID" value="ACS79092.1"/>
    <property type="molecule type" value="Genomic_DNA"/>
</dbReference>
<dbReference type="STRING" id="526222.Desal_1027"/>
<proteinExistence type="predicted"/>
<evidence type="ECO:0000313" key="2">
    <source>
        <dbReference type="EMBL" id="ACS79092.1"/>
    </source>
</evidence>
<accession>C6C0F8</accession>
<name>C6C0F8_MARSD</name>
<feature type="region of interest" description="Disordered" evidence="1">
    <location>
        <begin position="223"/>
        <end position="254"/>
    </location>
</feature>
<dbReference type="AlphaFoldDB" id="C6C0F8"/>
<dbReference type="HOGENOM" id="CLU_968825_0_0_7"/>